<feature type="compositionally biased region" description="Polar residues" evidence="1">
    <location>
        <begin position="12"/>
        <end position="25"/>
    </location>
</feature>
<dbReference type="RefSeq" id="WP_114548541.1">
    <property type="nucleotide sequence ID" value="NZ_PPUT01000005.1"/>
</dbReference>
<comment type="caution">
    <text evidence="2">The sequence shown here is derived from an EMBL/GenBank/DDBJ whole genome shotgun (WGS) entry which is preliminary data.</text>
</comment>
<protein>
    <submittedName>
        <fullName evidence="2">DUF2252 domain-containing protein</fullName>
    </submittedName>
</protein>
<dbReference type="PANTHER" id="PTHR39441:SF1">
    <property type="entry name" value="DUF2252 DOMAIN-CONTAINING PROTEIN"/>
    <property type="match status" value="1"/>
</dbReference>
<feature type="region of interest" description="Disordered" evidence="1">
    <location>
        <begin position="1"/>
        <end position="59"/>
    </location>
</feature>
<proteinExistence type="predicted"/>
<gene>
    <name evidence="2" type="ORF">C1850_02905</name>
</gene>
<sequence length="496" mass="55615">MGKKAEALHKSLTGQGLASRATGSSLVHKVAGRQAKTQEVPVRGPDFEASQQKGHACRQKLPRSNLGKWEVRPDRGEAVDLIFQQDADRLSFLVPERHRRMAASPFAFFRGAALPMAADLSTLPTTGLLVQACGDAHIANFGGYRSPESHLVFDLNDFDETTRGPWEWDVERLVASVAICGRTRGFGDKWCREAVRLAAQSYRESLAYFATLGSFDVWRAYLDVAEVLQGLADKVSKDDRRQVAADLERAFSKTNERAFEKLVRMEDGQPQMVYDPPDIVPLSHFLSPDNQRRVQRSLARMLDDYRATVRPPYQELLKNYRLIGAAQKVVGVGSVGTRCWVAAFSGNQMADPLVLQIKEANASVLERFCGRSPYLSHGERVVAGQRLMQTTSGVLLGWTHARDERGRRRDYYVRQLWNWKMSVDLDHASADELEIYSQLCAWVLARAHARTGDRVAMASYLGTSDKFDTSMASFALAYADQNESDFEQFLKRIKAS</sequence>
<evidence type="ECO:0000313" key="3">
    <source>
        <dbReference type="Proteomes" id="UP000253805"/>
    </source>
</evidence>
<organism evidence="2 3">
    <name type="scientific">Adlercreutzia equolifaciens subsp. celatus</name>
    <dbReference type="NCBI Taxonomy" id="394340"/>
    <lineage>
        <taxon>Bacteria</taxon>
        <taxon>Bacillati</taxon>
        <taxon>Actinomycetota</taxon>
        <taxon>Coriobacteriia</taxon>
        <taxon>Eggerthellales</taxon>
        <taxon>Eggerthellaceae</taxon>
        <taxon>Adlercreutzia</taxon>
    </lineage>
</organism>
<dbReference type="Pfam" id="PF10009">
    <property type="entry name" value="DUF2252"/>
    <property type="match status" value="1"/>
</dbReference>
<dbReference type="AlphaFoldDB" id="A0A369P3Z6"/>
<dbReference type="Proteomes" id="UP000253805">
    <property type="component" value="Unassembled WGS sequence"/>
</dbReference>
<reference evidence="2 3" key="1">
    <citation type="journal article" date="2018" name="Elife">
        <title>Discovery and characterization of a prevalent human gut bacterial enzyme sufficient for the inactivation of a family of plant toxins.</title>
        <authorList>
            <person name="Koppel N."/>
            <person name="Bisanz J.E."/>
            <person name="Pandelia M.E."/>
            <person name="Turnbaugh P.J."/>
            <person name="Balskus E.P."/>
        </authorList>
    </citation>
    <scope>NUCLEOTIDE SEQUENCE [LARGE SCALE GENOMIC DNA]</scope>
    <source>
        <strain evidence="2 3">OB21 GAM 11</strain>
    </source>
</reference>
<evidence type="ECO:0000313" key="2">
    <source>
        <dbReference type="EMBL" id="RDC45965.1"/>
    </source>
</evidence>
<evidence type="ECO:0000256" key="1">
    <source>
        <dbReference type="SAM" id="MobiDB-lite"/>
    </source>
</evidence>
<dbReference type="EMBL" id="PPUT01000005">
    <property type="protein sequence ID" value="RDC45965.1"/>
    <property type="molecule type" value="Genomic_DNA"/>
</dbReference>
<accession>A0A369P3Z6</accession>
<dbReference type="InterPro" id="IPR018721">
    <property type="entry name" value="DUF2252"/>
</dbReference>
<dbReference type="PANTHER" id="PTHR39441">
    <property type="entry name" value="DUF2252 DOMAIN-CONTAINING PROTEIN"/>
    <property type="match status" value="1"/>
</dbReference>
<name>A0A369P3Z6_9ACTN</name>